<gene>
    <name evidence="4" type="ORF">BD289DRAFT_44815</name>
</gene>
<dbReference type="OrthoDB" id="4849731at2759"/>
<dbReference type="InParanoid" id="A0A2T3A1I8"/>
<organism evidence="4 5">
    <name type="scientific">Coniella lustricola</name>
    <dbReference type="NCBI Taxonomy" id="2025994"/>
    <lineage>
        <taxon>Eukaryota</taxon>
        <taxon>Fungi</taxon>
        <taxon>Dikarya</taxon>
        <taxon>Ascomycota</taxon>
        <taxon>Pezizomycotina</taxon>
        <taxon>Sordariomycetes</taxon>
        <taxon>Sordariomycetidae</taxon>
        <taxon>Diaporthales</taxon>
        <taxon>Schizoparmaceae</taxon>
        <taxon>Coniella</taxon>
    </lineage>
</organism>
<reference evidence="4 5" key="1">
    <citation type="journal article" date="2018" name="Mycol. Prog.">
        <title>Coniella lustricola, a new species from submerged detritus.</title>
        <authorList>
            <person name="Raudabaugh D.B."/>
            <person name="Iturriaga T."/>
            <person name="Carver A."/>
            <person name="Mondo S."/>
            <person name="Pangilinan J."/>
            <person name="Lipzen A."/>
            <person name="He G."/>
            <person name="Amirebrahimi M."/>
            <person name="Grigoriev I.V."/>
            <person name="Miller A.N."/>
        </authorList>
    </citation>
    <scope>NUCLEOTIDE SEQUENCE [LARGE SCALE GENOMIC DNA]</scope>
    <source>
        <strain evidence="4 5">B22-T-1</strain>
    </source>
</reference>
<sequence>MMRRLHLTVLGCSLVLVQAGGFKWSGKHDGGYSPAYETALADKQYLPPVAAPEPTSPPELRRSSLGKRESSVPGSVCGYVSHNIASPLACATDNTCIFTTTDFQWMAGCCPTTSTDCAVYSTCVDSAVGASLGSAALGISTYWCSEDAFPICVTLTFEDLVGYTIYNCGESEVITLQAIDHSLAASTTQVTTTSSTTNSESSTSKSTSTCTTASSQGSSSSKSSTPIGAIVGGAVGGAAVLALIGLGIFFIYRKTKKTSPTVGPGSGMNSDTAGQGQPHYTADIAAAAAPAYVSQPTMQHQHAHGDGIQPASFGGFDDRNSVQKPPYSIQTHSIHSSTLSSPDSPPPPNSNNASQAAGGGKVTNFSHNYHSPSPPLANVGFSPTESTFHSSQQNVADISTTTIHEMASTKPDGQLRELE</sequence>
<evidence type="ECO:0000313" key="4">
    <source>
        <dbReference type="EMBL" id="PSR81205.1"/>
    </source>
</evidence>
<feature type="region of interest" description="Disordered" evidence="1">
    <location>
        <begin position="47"/>
        <end position="70"/>
    </location>
</feature>
<feature type="chain" id="PRO_5015756336" description="Mid2 domain-containing protein" evidence="3">
    <location>
        <begin position="20"/>
        <end position="419"/>
    </location>
</feature>
<evidence type="ECO:0000256" key="1">
    <source>
        <dbReference type="SAM" id="MobiDB-lite"/>
    </source>
</evidence>
<feature type="compositionally biased region" description="Low complexity" evidence="1">
    <location>
        <begin position="328"/>
        <end position="342"/>
    </location>
</feature>
<feature type="region of interest" description="Disordered" evidence="1">
    <location>
        <begin position="258"/>
        <end position="278"/>
    </location>
</feature>
<feature type="transmembrane region" description="Helical" evidence="2">
    <location>
        <begin position="227"/>
        <end position="252"/>
    </location>
</feature>
<keyword evidence="5" id="KW-1185">Reference proteome</keyword>
<dbReference type="Proteomes" id="UP000241462">
    <property type="component" value="Unassembled WGS sequence"/>
</dbReference>
<feature type="signal peptide" evidence="3">
    <location>
        <begin position="1"/>
        <end position="19"/>
    </location>
</feature>
<name>A0A2T3A1I8_9PEZI</name>
<evidence type="ECO:0000313" key="5">
    <source>
        <dbReference type="Proteomes" id="UP000241462"/>
    </source>
</evidence>
<keyword evidence="2" id="KW-0472">Membrane</keyword>
<evidence type="ECO:0008006" key="6">
    <source>
        <dbReference type="Google" id="ProtNLM"/>
    </source>
</evidence>
<evidence type="ECO:0000256" key="2">
    <source>
        <dbReference type="SAM" id="Phobius"/>
    </source>
</evidence>
<feature type="compositionally biased region" description="Basic and acidic residues" evidence="1">
    <location>
        <begin position="59"/>
        <end position="70"/>
    </location>
</feature>
<feature type="region of interest" description="Disordered" evidence="1">
    <location>
        <begin position="190"/>
        <end position="224"/>
    </location>
</feature>
<keyword evidence="2" id="KW-1133">Transmembrane helix</keyword>
<dbReference type="EMBL" id="KZ678508">
    <property type="protein sequence ID" value="PSR81205.1"/>
    <property type="molecule type" value="Genomic_DNA"/>
</dbReference>
<accession>A0A2T3A1I8</accession>
<feature type="region of interest" description="Disordered" evidence="1">
    <location>
        <begin position="295"/>
        <end position="419"/>
    </location>
</feature>
<evidence type="ECO:0000256" key="3">
    <source>
        <dbReference type="SAM" id="SignalP"/>
    </source>
</evidence>
<dbReference type="STRING" id="2025994.A0A2T3A1I8"/>
<feature type="compositionally biased region" description="Polar residues" evidence="1">
    <location>
        <begin position="381"/>
        <end position="403"/>
    </location>
</feature>
<protein>
    <recommendedName>
        <fullName evidence="6">Mid2 domain-containing protein</fullName>
    </recommendedName>
</protein>
<keyword evidence="3" id="KW-0732">Signal</keyword>
<keyword evidence="2" id="KW-0812">Transmembrane</keyword>
<dbReference type="AlphaFoldDB" id="A0A2T3A1I8"/>
<proteinExistence type="predicted"/>